<dbReference type="HOGENOM" id="CLU_159301_1_0_4"/>
<dbReference type="AlphaFoldDB" id="A0A0B7J0E2"/>
<dbReference type="PIRSF" id="PIRSF019883">
    <property type="entry name" value="UCP019883"/>
    <property type="match status" value="1"/>
</dbReference>
<evidence type="ECO:0008006" key="4">
    <source>
        <dbReference type="Google" id="ProtNLM"/>
    </source>
</evidence>
<dbReference type="STRING" id="1581680.BN1209_1182"/>
<dbReference type="Pfam" id="PF10993">
    <property type="entry name" value="DUF2818"/>
    <property type="match status" value="1"/>
</dbReference>
<keyword evidence="1" id="KW-1133">Transmembrane helix</keyword>
<dbReference type="OrthoDB" id="5785537at2"/>
<dbReference type="KEGG" id="mbac:BN1209_1182"/>
<keyword evidence="3" id="KW-1185">Reference proteome</keyword>
<proteinExistence type="predicted"/>
<reference evidence="3" key="1">
    <citation type="submission" date="2014-12" db="EMBL/GenBank/DDBJ databases">
        <authorList>
            <person name="Salcher M.M."/>
        </authorList>
    </citation>
    <scope>NUCLEOTIDE SEQUENCE [LARGE SCALE GENOMIC DNA]</scope>
    <source>
        <strain evidence="3">MMS-10A-171</strain>
    </source>
</reference>
<gene>
    <name evidence="2" type="ORF">BN1209_1182</name>
</gene>
<keyword evidence="1" id="KW-0472">Membrane</keyword>
<feature type="transmembrane region" description="Helical" evidence="1">
    <location>
        <begin position="70"/>
        <end position="93"/>
    </location>
</feature>
<evidence type="ECO:0000256" key="1">
    <source>
        <dbReference type="SAM" id="Phobius"/>
    </source>
</evidence>
<evidence type="ECO:0000313" key="2">
    <source>
        <dbReference type="EMBL" id="CEN56222.1"/>
    </source>
</evidence>
<keyword evidence="1" id="KW-0812">Transmembrane</keyword>
<accession>A0A0B7J0E2</accession>
<evidence type="ECO:0000313" key="3">
    <source>
        <dbReference type="Proteomes" id="UP000056322"/>
    </source>
</evidence>
<protein>
    <recommendedName>
        <fullName evidence="4">Transmembrane protein</fullName>
    </recommendedName>
</protein>
<organism evidence="2 3">
    <name type="scientific">Candidatus Methylopumilus turicensis</name>
    <dbReference type="NCBI Taxonomy" id="1581680"/>
    <lineage>
        <taxon>Bacteria</taxon>
        <taxon>Pseudomonadati</taxon>
        <taxon>Pseudomonadota</taxon>
        <taxon>Betaproteobacteria</taxon>
        <taxon>Nitrosomonadales</taxon>
        <taxon>Methylophilaceae</taxon>
        <taxon>Candidatus Methylopumilus</taxon>
    </lineage>
</organism>
<feature type="transmembrane region" description="Helical" evidence="1">
    <location>
        <begin position="35"/>
        <end position="58"/>
    </location>
</feature>
<sequence>MTNLILLLLALVLANSPWFSDRLFFVIPVKHQPKNIAWCLFELISLYFILGFIIRYAEQAKMGQVATQKWEFYAITACLFLVLAFPGFIYRFFWKK</sequence>
<dbReference type="EMBL" id="LN794158">
    <property type="protein sequence ID" value="CEN56222.1"/>
    <property type="molecule type" value="Genomic_DNA"/>
</dbReference>
<dbReference type="RefSeq" id="WP_045751364.1">
    <property type="nucleotide sequence ID" value="NZ_LN794158.1"/>
</dbReference>
<dbReference type="InterPro" id="IPR016768">
    <property type="entry name" value="UCP019883"/>
</dbReference>
<name>A0A0B7J0E2_9PROT</name>
<dbReference type="Proteomes" id="UP000056322">
    <property type="component" value="Chromosome 1"/>
</dbReference>